<dbReference type="Proteomes" id="UP000198990">
    <property type="component" value="Unassembled WGS sequence"/>
</dbReference>
<dbReference type="InterPro" id="IPR024747">
    <property type="entry name" value="Pyridox_Oxase-rel"/>
</dbReference>
<proteinExistence type="predicted"/>
<name>A0A1H7FSX1_9FLAO</name>
<dbReference type="EMBL" id="FNZN01000001">
    <property type="protein sequence ID" value="SEK29206.1"/>
    <property type="molecule type" value="Genomic_DNA"/>
</dbReference>
<reference evidence="2" key="1">
    <citation type="submission" date="2016-10" db="EMBL/GenBank/DDBJ databases">
        <authorList>
            <person name="Varghese N."/>
            <person name="Submissions S."/>
        </authorList>
    </citation>
    <scope>NUCLEOTIDE SEQUENCE [LARGE SCALE GENOMIC DNA]</scope>
    <source>
        <strain evidence="2">DSM 16471</strain>
    </source>
</reference>
<dbReference type="Pfam" id="PF12900">
    <property type="entry name" value="Pyridox_ox_2"/>
    <property type="match status" value="1"/>
</dbReference>
<gene>
    <name evidence="1" type="ORF">SAMN04488008_101213</name>
</gene>
<dbReference type="RefSeq" id="WP_091620007.1">
    <property type="nucleotide sequence ID" value="NZ_FNZN01000001.1"/>
</dbReference>
<dbReference type="STRING" id="228957.SAMN04488008_101213"/>
<evidence type="ECO:0000313" key="1">
    <source>
        <dbReference type="EMBL" id="SEK29206.1"/>
    </source>
</evidence>
<evidence type="ECO:0000313" key="2">
    <source>
        <dbReference type="Proteomes" id="UP000198990"/>
    </source>
</evidence>
<sequence>MRRNLDEKECTALLEHNYIGRLAYISGGCPHIVPITYFYDSETNSITSYSSEGHKIREMRKNTAVCLAIDEIASISNWKSVLVQGTFEELSRIDAKYMLHEFSEGVKKVIKNNYGEHPKYISEFSAKIDAEDIPIVFRINISEITGKFRKNDY</sequence>
<evidence type="ECO:0008006" key="3">
    <source>
        <dbReference type="Google" id="ProtNLM"/>
    </source>
</evidence>
<organism evidence="1 2">
    <name type="scientific">Maribacter orientalis</name>
    <dbReference type="NCBI Taxonomy" id="228957"/>
    <lineage>
        <taxon>Bacteria</taxon>
        <taxon>Pseudomonadati</taxon>
        <taxon>Bacteroidota</taxon>
        <taxon>Flavobacteriia</taxon>
        <taxon>Flavobacteriales</taxon>
        <taxon>Flavobacteriaceae</taxon>
        <taxon>Maribacter</taxon>
    </lineage>
</organism>
<accession>A0A1H7FSX1</accession>
<protein>
    <recommendedName>
        <fullName evidence="3">Pyridoxamine 5'-phosphate oxidase</fullName>
    </recommendedName>
</protein>
<dbReference type="SUPFAM" id="SSF50475">
    <property type="entry name" value="FMN-binding split barrel"/>
    <property type="match status" value="1"/>
</dbReference>
<dbReference type="OrthoDB" id="9794935at2"/>
<dbReference type="InterPro" id="IPR012349">
    <property type="entry name" value="Split_barrel_FMN-bd"/>
</dbReference>
<keyword evidence="2" id="KW-1185">Reference proteome</keyword>
<dbReference type="AlphaFoldDB" id="A0A1H7FSX1"/>
<dbReference type="Gene3D" id="2.30.110.10">
    <property type="entry name" value="Electron Transport, Fmn-binding Protein, Chain A"/>
    <property type="match status" value="1"/>
</dbReference>